<dbReference type="EMBL" id="JACOPD010000005">
    <property type="protein sequence ID" value="MBC5681015.1"/>
    <property type="molecule type" value="Genomic_DNA"/>
</dbReference>
<keyword evidence="4" id="KW-0788">Thiol protease</keyword>
<dbReference type="SUPFAM" id="SSF118010">
    <property type="entry name" value="TM1457-like"/>
    <property type="match status" value="1"/>
</dbReference>
<dbReference type="RefSeq" id="WP_021866711.1">
    <property type="nucleotide sequence ID" value="NZ_JACOPD010000005.1"/>
</dbReference>
<evidence type="ECO:0000256" key="5">
    <source>
        <dbReference type="ARBA" id="ARBA00044503"/>
    </source>
</evidence>
<dbReference type="GO" id="GO:0008233">
    <property type="term" value="F:peptidase activity"/>
    <property type="evidence" value="ECO:0007669"/>
    <property type="project" value="UniProtKB-KW"/>
</dbReference>
<evidence type="ECO:0000256" key="4">
    <source>
        <dbReference type="ARBA" id="ARBA00022807"/>
    </source>
</evidence>
<protein>
    <recommendedName>
        <fullName evidence="6">Ribosomal processing cysteine protease Prp</fullName>
    </recommendedName>
</protein>
<keyword evidence="2 7" id="KW-0645">Protease</keyword>
<dbReference type="Gene3D" id="3.30.70.1490">
    <property type="entry name" value="Cysteine protease Prp"/>
    <property type="match status" value="1"/>
</dbReference>
<reference evidence="7 8" key="1">
    <citation type="submission" date="2020-08" db="EMBL/GenBank/DDBJ databases">
        <title>Genome public.</title>
        <authorList>
            <person name="Liu C."/>
            <person name="Sun Q."/>
        </authorList>
    </citation>
    <scope>NUCLEOTIDE SEQUENCE [LARGE SCALE GENOMIC DNA]</scope>
    <source>
        <strain evidence="7 8">NSJ-43</strain>
    </source>
</reference>
<accession>A0ABR7G0Q9</accession>
<keyword evidence="8" id="KW-1185">Reference proteome</keyword>
<dbReference type="InterPro" id="IPR007422">
    <property type="entry name" value="Peptidase_Prp"/>
</dbReference>
<keyword evidence="3" id="KW-0378">Hydrolase</keyword>
<organism evidence="7 8">
    <name type="scientific">Lachnospira hominis</name>
    <name type="common">ex Liu et al. 2021</name>
    <dbReference type="NCBI Taxonomy" id="2763051"/>
    <lineage>
        <taxon>Bacteria</taxon>
        <taxon>Bacillati</taxon>
        <taxon>Bacillota</taxon>
        <taxon>Clostridia</taxon>
        <taxon>Lachnospirales</taxon>
        <taxon>Lachnospiraceae</taxon>
        <taxon>Lachnospira</taxon>
    </lineage>
</organism>
<evidence type="ECO:0000313" key="7">
    <source>
        <dbReference type="EMBL" id="MBC5681015.1"/>
    </source>
</evidence>
<sequence length="112" mass="12148">MTHAVIYKSHVNGEVLGFKTYGHSGYADEGSDIVCSAISLLVINTINAIDTFTDAKYETQVNEDEALISFMLTSEMTEITSDIRVLLNALELGLSQVAAGNPDYLSISIEEV</sequence>
<comment type="similarity">
    <text evidence="5">Belongs to the Prp family.</text>
</comment>
<dbReference type="Pfam" id="PF04327">
    <property type="entry name" value="Peptidase_Prp"/>
    <property type="match status" value="1"/>
</dbReference>
<gene>
    <name evidence="7" type="ORF">H8S01_08590</name>
</gene>
<evidence type="ECO:0000313" key="8">
    <source>
        <dbReference type="Proteomes" id="UP000628463"/>
    </source>
</evidence>
<evidence type="ECO:0000256" key="1">
    <source>
        <dbReference type="ARBA" id="ARBA00022517"/>
    </source>
</evidence>
<dbReference type="CDD" id="cd16332">
    <property type="entry name" value="Prp-like"/>
    <property type="match status" value="1"/>
</dbReference>
<name>A0ABR7G0Q9_9FIRM</name>
<proteinExistence type="inferred from homology"/>
<dbReference type="GO" id="GO:0006508">
    <property type="term" value="P:proteolysis"/>
    <property type="evidence" value="ECO:0007669"/>
    <property type="project" value="UniProtKB-KW"/>
</dbReference>
<comment type="caution">
    <text evidence="7">The sequence shown here is derived from an EMBL/GenBank/DDBJ whole genome shotgun (WGS) entry which is preliminary data.</text>
</comment>
<dbReference type="InterPro" id="IPR036764">
    <property type="entry name" value="Peptidase_Prp_sf"/>
</dbReference>
<evidence type="ECO:0000256" key="6">
    <source>
        <dbReference type="ARBA" id="ARBA00044538"/>
    </source>
</evidence>
<evidence type="ECO:0000256" key="3">
    <source>
        <dbReference type="ARBA" id="ARBA00022801"/>
    </source>
</evidence>
<keyword evidence="1" id="KW-0690">Ribosome biogenesis</keyword>
<dbReference type="Proteomes" id="UP000628463">
    <property type="component" value="Unassembled WGS sequence"/>
</dbReference>
<dbReference type="PANTHER" id="PTHR39178:SF1">
    <property type="entry name" value="RIBOSOMAL-PROCESSING CYSTEINE PROTEASE PRP"/>
    <property type="match status" value="1"/>
</dbReference>
<evidence type="ECO:0000256" key="2">
    <source>
        <dbReference type="ARBA" id="ARBA00022670"/>
    </source>
</evidence>
<dbReference type="PANTHER" id="PTHR39178">
    <property type="entry name" value="HYPOTHETICAL RIBOSOME-ASSOCIATED PROTEIN"/>
    <property type="match status" value="1"/>
</dbReference>